<dbReference type="RefSeq" id="WP_230958102.1">
    <property type="nucleotide sequence ID" value="NZ_KQ955775.1"/>
</dbReference>
<name>A0A133KN50_BIFBI</name>
<reference evidence="1 2" key="1">
    <citation type="submission" date="2016-01" db="EMBL/GenBank/DDBJ databases">
        <authorList>
            <person name="Oliw E.H."/>
        </authorList>
    </citation>
    <scope>NUCLEOTIDE SEQUENCE [LARGE SCALE GENOMIC DNA]</scope>
    <source>
        <strain evidence="1 2">MJR8628B</strain>
    </source>
</reference>
<evidence type="ECO:0000313" key="1">
    <source>
        <dbReference type="EMBL" id="KWZ80897.1"/>
    </source>
</evidence>
<organism evidence="1 2">
    <name type="scientific">Bifidobacterium bifidum</name>
    <dbReference type="NCBI Taxonomy" id="1681"/>
    <lineage>
        <taxon>Bacteria</taxon>
        <taxon>Bacillati</taxon>
        <taxon>Actinomycetota</taxon>
        <taxon>Actinomycetes</taxon>
        <taxon>Bifidobacteriales</taxon>
        <taxon>Bifidobacteriaceae</taxon>
        <taxon>Bifidobacterium</taxon>
    </lineage>
</organism>
<dbReference type="Proteomes" id="UP000070092">
    <property type="component" value="Unassembled WGS sequence"/>
</dbReference>
<sequence length="519" mass="58310">MDSNSLPLSNLSPAQRKAFNGHLNDMWDDYQDELADLIIEAKTMVPNSLYFGDDPTTEARRQLEDYARKANLIAQDYYRNVRAAWAEAAGISMPDYKEAQVSSDRAFWQIVGGYNNTMHVGAKFTDVINGRSKAGLTMDHLWAVNTRGYTEDDWARLAKDVINETARLTGRFTAQNDPTRPKYARVPQGKTCAFCAMLASRGFVYASEDTAGKWHRYHHDCDCKIVPSWGETEIDGYDPDKLKAIYQQAKNAAKAAGAGSDPNTVLSWMRSESPDTFTDGSEFAPDLRIPRGSRLEQQLGEAYTRRVNRLLNKTEHKDAARLWAKYAAQYDIKETRLPKGAYFSPSDGGIHLNLDTVMAGDNAHRPVQNLFHESGHMLDWLLDKNSFSWAPHNGKLFNDVLKRDAQRIFDTTQATLMAEDKPAGRQSVMKAIAREIATNSAKTDRNVEDMLQAALGDDYHGSVGHPKGYFRQSGQLQSTEAFAEMLDAQMANPEAWRLIANYFPESAKMFNTMIQEALS</sequence>
<dbReference type="InterPro" id="IPR057369">
    <property type="entry name" value="VG15"/>
</dbReference>
<protein>
    <submittedName>
        <fullName evidence="1">Uncharacterized protein</fullName>
    </submittedName>
</protein>
<comment type="caution">
    <text evidence="1">The sequence shown here is derived from an EMBL/GenBank/DDBJ whole genome shotgun (WGS) entry which is preliminary data.</text>
</comment>
<dbReference type="PATRIC" id="fig|1681.53.peg.1283"/>
<dbReference type="EMBL" id="LRPO01000038">
    <property type="protein sequence ID" value="KWZ80897.1"/>
    <property type="molecule type" value="Genomic_DNA"/>
</dbReference>
<accession>A0A133KN50</accession>
<gene>
    <name evidence="1" type="ORF">HMPREF3196_01304</name>
</gene>
<evidence type="ECO:0000313" key="2">
    <source>
        <dbReference type="Proteomes" id="UP000070092"/>
    </source>
</evidence>
<dbReference type="Pfam" id="PF25310">
    <property type="entry name" value="VG15"/>
    <property type="match status" value="1"/>
</dbReference>
<dbReference type="AlphaFoldDB" id="A0A133KN50"/>
<proteinExistence type="predicted"/>